<protein>
    <submittedName>
        <fullName evidence="1">Uncharacterized protein</fullName>
    </submittedName>
</protein>
<proteinExistence type="predicted"/>
<evidence type="ECO:0000313" key="2">
    <source>
        <dbReference type="Proteomes" id="UP001238334"/>
    </source>
</evidence>
<gene>
    <name evidence="1" type="ORF">QPJ95_14715</name>
</gene>
<dbReference type="EMBL" id="CP127247">
    <property type="protein sequence ID" value="WIY23886.1"/>
    <property type="molecule type" value="Genomic_DNA"/>
</dbReference>
<name>A0A9Y2KXL1_9RHOB</name>
<dbReference type="KEGG" id="ppso:QPJ95_14715"/>
<keyword evidence="2" id="KW-1185">Reference proteome</keyword>
<organism evidence="1 2">
    <name type="scientific">Parasedimentitalea psychrophila</name>
    <dbReference type="NCBI Taxonomy" id="2997337"/>
    <lineage>
        <taxon>Bacteria</taxon>
        <taxon>Pseudomonadati</taxon>
        <taxon>Pseudomonadota</taxon>
        <taxon>Alphaproteobacteria</taxon>
        <taxon>Rhodobacterales</taxon>
        <taxon>Paracoccaceae</taxon>
        <taxon>Parasedimentitalea</taxon>
    </lineage>
</organism>
<sequence length="266" mass="29219">MHNLNILGTPASISFAGNSRDLEDNSIQRAFKNAKRVVTSNNGPPETARAAAGLVFDPISEQGANSTGPDSVPTSPIVPLGHNANVYYFISPRRQLRNMRAEALEPGRGIQALFLGRGKDTVKWCRSLFPARDNGRSPKVAGLWIIEQRNVKGVFDPSRADLRSIGVWHDGKGHAIAHCGDRLVYPSGQVELLASSPKNFILIEAPRIDAPILPFFINLSQTTLWRRTRSGALHARLRVAGLTRWRRSELLAFLGEADAARDRCAQ</sequence>
<reference evidence="1 2" key="1">
    <citation type="submission" date="2023-06" db="EMBL/GenBank/DDBJ databases">
        <title>Parasedimentitalea psychrophila sp. nov., a psychrophilic bacterium isolated from deep-sea sediment.</title>
        <authorList>
            <person name="Li A."/>
        </authorList>
    </citation>
    <scope>NUCLEOTIDE SEQUENCE [LARGE SCALE GENOMIC DNA]</scope>
    <source>
        <strain evidence="1 2">QS115</strain>
    </source>
</reference>
<dbReference type="Proteomes" id="UP001238334">
    <property type="component" value="Chromosome"/>
</dbReference>
<accession>A0A9Y2KXL1</accession>
<dbReference type="AlphaFoldDB" id="A0A9Y2KXL1"/>
<dbReference type="RefSeq" id="WP_270921151.1">
    <property type="nucleotide sequence ID" value="NZ_CP127247.1"/>
</dbReference>
<evidence type="ECO:0000313" key="1">
    <source>
        <dbReference type="EMBL" id="WIY23886.1"/>
    </source>
</evidence>